<reference evidence="1 2" key="1">
    <citation type="submission" date="2018-10" db="EMBL/GenBank/DDBJ databases">
        <authorList>
            <consortium name="Pathogen Informatics"/>
        </authorList>
    </citation>
    <scope>NUCLEOTIDE SEQUENCE [LARGE SCALE GENOMIC DNA]</scope>
</reference>
<sequence length="90" mass="9470">MSPISDLFNLTYPESSPVNRSSVDEMATHILSKRIAPTAEGNSTAGQACVARIASEGVFILEPGDSGVVLSHFKLPQVVHCADMSSIQPG</sequence>
<organism evidence="1 2">
    <name type="scientific">Mesocestoides corti</name>
    <name type="common">Flatworm</name>
    <dbReference type="NCBI Taxonomy" id="53468"/>
    <lineage>
        <taxon>Eukaryota</taxon>
        <taxon>Metazoa</taxon>
        <taxon>Spiralia</taxon>
        <taxon>Lophotrochozoa</taxon>
        <taxon>Platyhelminthes</taxon>
        <taxon>Cestoda</taxon>
        <taxon>Eucestoda</taxon>
        <taxon>Cyclophyllidea</taxon>
        <taxon>Mesocestoididae</taxon>
        <taxon>Mesocestoides</taxon>
    </lineage>
</organism>
<accession>A0A0R3U6Q0</accession>
<proteinExistence type="predicted"/>
<dbReference type="EMBL" id="UXSR01000406">
    <property type="protein sequence ID" value="VDD76466.1"/>
    <property type="molecule type" value="Genomic_DNA"/>
</dbReference>
<evidence type="ECO:0000313" key="1">
    <source>
        <dbReference type="EMBL" id="VDD76466.1"/>
    </source>
</evidence>
<dbReference type="AlphaFoldDB" id="A0A0R3U6Q0"/>
<evidence type="ECO:0000313" key="2">
    <source>
        <dbReference type="Proteomes" id="UP000267029"/>
    </source>
</evidence>
<dbReference type="Proteomes" id="UP000267029">
    <property type="component" value="Unassembled WGS sequence"/>
</dbReference>
<name>A0A0R3U6Q0_MESCO</name>
<keyword evidence="2" id="KW-1185">Reference proteome</keyword>
<protein>
    <submittedName>
        <fullName evidence="1">Uncharacterized protein</fullName>
    </submittedName>
</protein>
<gene>
    <name evidence="1" type="ORF">MCOS_LOCUS2469</name>
</gene>